<dbReference type="GO" id="GO:0016020">
    <property type="term" value="C:membrane"/>
    <property type="evidence" value="ECO:0007669"/>
    <property type="project" value="UniProtKB-SubCell"/>
</dbReference>
<keyword evidence="5 6" id="KW-0472">Membrane</keyword>
<protein>
    <submittedName>
        <fullName evidence="7">Protein TORNADO 2</fullName>
    </submittedName>
</protein>
<dbReference type="InterPro" id="IPR044991">
    <property type="entry name" value="TET_plant"/>
</dbReference>
<evidence type="ECO:0000256" key="3">
    <source>
        <dbReference type="ARBA" id="ARBA00022692"/>
    </source>
</evidence>
<comment type="similarity">
    <text evidence="2">Belongs to the tetraspanin (TM4SF) family.</text>
</comment>
<comment type="caution">
    <text evidence="7">The sequence shown here is derived from an EMBL/GenBank/DDBJ whole genome shotgun (WGS) entry which is preliminary data.</text>
</comment>
<feature type="transmembrane region" description="Helical" evidence="6">
    <location>
        <begin position="7"/>
        <end position="30"/>
    </location>
</feature>
<evidence type="ECO:0000256" key="1">
    <source>
        <dbReference type="ARBA" id="ARBA00004370"/>
    </source>
</evidence>
<keyword evidence="3 6" id="KW-0812">Transmembrane</keyword>
<organism evidence="7 8">
    <name type="scientific">Hibiscus syriacus</name>
    <name type="common">Rose of Sharon</name>
    <dbReference type="NCBI Taxonomy" id="106335"/>
    <lineage>
        <taxon>Eukaryota</taxon>
        <taxon>Viridiplantae</taxon>
        <taxon>Streptophyta</taxon>
        <taxon>Embryophyta</taxon>
        <taxon>Tracheophyta</taxon>
        <taxon>Spermatophyta</taxon>
        <taxon>Magnoliopsida</taxon>
        <taxon>eudicotyledons</taxon>
        <taxon>Gunneridae</taxon>
        <taxon>Pentapetalae</taxon>
        <taxon>rosids</taxon>
        <taxon>malvids</taxon>
        <taxon>Malvales</taxon>
        <taxon>Malvaceae</taxon>
        <taxon>Malvoideae</taxon>
        <taxon>Hibiscus</taxon>
    </lineage>
</organism>
<gene>
    <name evidence="7" type="ORF">F3Y22_tig00110904pilonHSYRG00151</name>
</gene>
<evidence type="ECO:0000313" key="7">
    <source>
        <dbReference type="EMBL" id="KAE8690255.1"/>
    </source>
</evidence>
<evidence type="ECO:0000313" key="8">
    <source>
        <dbReference type="Proteomes" id="UP000436088"/>
    </source>
</evidence>
<dbReference type="AlphaFoldDB" id="A0A6A2ZH14"/>
<accession>A0A6A2ZH14</accession>
<keyword evidence="8" id="KW-1185">Reference proteome</keyword>
<dbReference type="EMBL" id="VEPZ02001156">
    <property type="protein sequence ID" value="KAE8690255.1"/>
    <property type="molecule type" value="Genomic_DNA"/>
</dbReference>
<sequence length="103" mass="11358">MALSNNVIGAINFVAMLFSIPIIGAGIWLANQPDNACLAGFIGAFWRIPVLLMAYLVAMLILIILIACLVIFIYAVTIRGSGHTEPSRVYSEYHLEDFSVWLQ</sequence>
<comment type="subcellular location">
    <subcellularLocation>
        <location evidence="1">Membrane</location>
    </subcellularLocation>
</comment>
<feature type="transmembrane region" description="Helical" evidence="6">
    <location>
        <begin position="50"/>
        <end position="76"/>
    </location>
</feature>
<keyword evidence="4 6" id="KW-1133">Transmembrane helix</keyword>
<dbReference type="GO" id="GO:0009734">
    <property type="term" value="P:auxin-activated signaling pathway"/>
    <property type="evidence" value="ECO:0007669"/>
    <property type="project" value="InterPro"/>
</dbReference>
<proteinExistence type="inferred from homology"/>
<name>A0A6A2ZH14_HIBSY</name>
<dbReference type="PANTHER" id="PTHR32191">
    <property type="entry name" value="TETRASPANIN-8-RELATED"/>
    <property type="match status" value="1"/>
</dbReference>
<reference evidence="7" key="1">
    <citation type="submission" date="2019-09" db="EMBL/GenBank/DDBJ databases">
        <title>Draft genome information of white flower Hibiscus syriacus.</title>
        <authorList>
            <person name="Kim Y.-M."/>
        </authorList>
    </citation>
    <scope>NUCLEOTIDE SEQUENCE [LARGE SCALE GENOMIC DNA]</scope>
    <source>
        <strain evidence="7">YM2019G1</strain>
    </source>
</reference>
<evidence type="ECO:0000256" key="5">
    <source>
        <dbReference type="ARBA" id="ARBA00023136"/>
    </source>
</evidence>
<evidence type="ECO:0000256" key="2">
    <source>
        <dbReference type="ARBA" id="ARBA00006840"/>
    </source>
</evidence>
<evidence type="ECO:0000256" key="4">
    <source>
        <dbReference type="ARBA" id="ARBA00022989"/>
    </source>
</evidence>
<dbReference type="Proteomes" id="UP000436088">
    <property type="component" value="Unassembled WGS sequence"/>
</dbReference>
<evidence type="ECO:0000256" key="6">
    <source>
        <dbReference type="SAM" id="Phobius"/>
    </source>
</evidence>